<evidence type="ECO:0000313" key="1">
    <source>
        <dbReference type="EMBL" id="KAJ8302936.1"/>
    </source>
</evidence>
<accession>A0ABQ9EGG2</accession>
<comment type="caution">
    <text evidence="1">The sequence shown here is derived from an EMBL/GenBank/DDBJ whole genome shotgun (WGS) entry which is preliminary data.</text>
</comment>
<protein>
    <submittedName>
        <fullName evidence="1">Uncharacterized protein</fullName>
    </submittedName>
</protein>
<keyword evidence="2" id="KW-1185">Reference proteome</keyword>
<dbReference type="Proteomes" id="UP001217089">
    <property type="component" value="Unassembled WGS sequence"/>
</dbReference>
<sequence>MDKSDDYSLYLLRETITNKQGEVLKLYLSIPCSLTLLFTSMTLNTFANIQKVVDTSMIIEKKRYKVPGILNIFTSKWNNYIALFDNIFDLWLNETITSLMLLMPKIDLNVNMVMHLFNYLTNEIICITAFCLLTPAVQSLKDSMCNEVLPESTCNYRYVKVYMSQLLVSVIRWKCMNKTTHDTLPNLSTVFKHDAKKGAKQLSLFLSSSNDLTFKYRKILDGL</sequence>
<evidence type="ECO:0000313" key="2">
    <source>
        <dbReference type="Proteomes" id="UP001217089"/>
    </source>
</evidence>
<proteinExistence type="predicted"/>
<gene>
    <name evidence="1" type="ORF">KUTeg_019332</name>
</gene>
<dbReference type="EMBL" id="JARBDR010000917">
    <property type="protein sequence ID" value="KAJ8302936.1"/>
    <property type="molecule type" value="Genomic_DNA"/>
</dbReference>
<organism evidence="1 2">
    <name type="scientific">Tegillarca granosa</name>
    <name type="common">Malaysian cockle</name>
    <name type="synonym">Anadara granosa</name>
    <dbReference type="NCBI Taxonomy" id="220873"/>
    <lineage>
        <taxon>Eukaryota</taxon>
        <taxon>Metazoa</taxon>
        <taxon>Spiralia</taxon>
        <taxon>Lophotrochozoa</taxon>
        <taxon>Mollusca</taxon>
        <taxon>Bivalvia</taxon>
        <taxon>Autobranchia</taxon>
        <taxon>Pteriomorphia</taxon>
        <taxon>Arcoida</taxon>
        <taxon>Arcoidea</taxon>
        <taxon>Arcidae</taxon>
        <taxon>Tegillarca</taxon>
    </lineage>
</organism>
<name>A0ABQ9EGG2_TEGGR</name>
<reference evidence="1 2" key="1">
    <citation type="submission" date="2022-12" db="EMBL/GenBank/DDBJ databases">
        <title>Chromosome-level genome of Tegillarca granosa.</title>
        <authorList>
            <person name="Kim J."/>
        </authorList>
    </citation>
    <scope>NUCLEOTIDE SEQUENCE [LARGE SCALE GENOMIC DNA]</scope>
    <source>
        <strain evidence="1">Teg-2019</strain>
        <tissue evidence="1">Adductor muscle</tissue>
    </source>
</reference>